<evidence type="ECO:0000256" key="1">
    <source>
        <dbReference type="ARBA" id="ARBA00022729"/>
    </source>
</evidence>
<name>A0A511QHI7_9VIBR</name>
<sequence length="788" mass="89850">MSNFYLLVFISILQFFHADVYSKGYPDNFSEYFIEKNKMISIRLPGINESVDTEMLVSYESIKLVNYSSNINGVRSFLNDKGIKGITSSDIISILKKGINRSDILSKKNHEREYVLDFDYDNSILEVILSPSAFKSISGEKEYIEYENKSPAMINWSNFYLSSEMNKQPKLNWSNNTTVGLPIGFLSIDTQIDTKGNTDLFEAMYSYEKLDNLLKFGYSENTLSFNSTDYLSNGTNYISTSAYVASSRQLIKNKTKNSQKIIFYASENGQVEVYKSERIIYSKSISEGKNFISYDDLPVGSYKIVIIFKALGEEIFREEKRIVNNNDFQLETGRYDHTLNVGLMENSKGDDFFFSRGLLNYRIDEPFMIGSGITLSEYGHYFQIGSKYLFKDDWYFEGTGGVNEYGDSFTTLNFRMSFFDFYYSHLDLKANTNSFDLINTLYRDNSYREFGIGASGLVLGGTGYIRLSQYSDNNFSYYQKSDRYDYRMVYSSLNYHLSSADITLSADYQRYETRDSSFNISLSLQVKLDEIFSASNNVYVKDNNVISMRNSLNIIDESENFDSNTSLSHQAITNRSFVDFSSSIHLKNQKFNSNAYVYVDSLGRKSLSCSASGTQIFSDGSLDFTSLKGRSFIKLRRDNFLAAKEESVYVSSSKNGRFISRKVLNKDSNVTKLVEYQQQEILIEPKEKNTLIKDNSFDVTSLPGTLYTVSPKAYDVENMIVILDDEFGNPISSLDCAGETCIDVQQISDDGVFQVTYIKGSNFNLSSNSRVCNFKQIKNSTSFSGVCI</sequence>
<evidence type="ECO:0000313" key="5">
    <source>
        <dbReference type="Proteomes" id="UP000321922"/>
    </source>
</evidence>
<gene>
    <name evidence="4" type="ORF">VSA01S_28800</name>
</gene>
<organism evidence="4 5">
    <name type="scientific">Vibrio sagamiensis NBRC 104589</name>
    <dbReference type="NCBI Taxonomy" id="1219064"/>
    <lineage>
        <taxon>Bacteria</taxon>
        <taxon>Pseudomonadati</taxon>
        <taxon>Pseudomonadota</taxon>
        <taxon>Gammaproteobacteria</taxon>
        <taxon>Vibrionales</taxon>
        <taxon>Vibrionaceae</taxon>
        <taxon>Vibrio</taxon>
    </lineage>
</organism>
<dbReference type="Proteomes" id="UP000321922">
    <property type="component" value="Unassembled WGS sequence"/>
</dbReference>
<dbReference type="Pfam" id="PF16967">
    <property type="entry name" value="TcfC"/>
    <property type="match status" value="1"/>
</dbReference>
<evidence type="ECO:0000313" key="4">
    <source>
        <dbReference type="EMBL" id="GEM76768.1"/>
    </source>
</evidence>
<evidence type="ECO:0000259" key="3">
    <source>
        <dbReference type="Pfam" id="PF16967"/>
    </source>
</evidence>
<dbReference type="Pfam" id="PF15976">
    <property type="entry name" value="CooC_C"/>
    <property type="match status" value="1"/>
</dbReference>
<dbReference type="EMBL" id="BJXJ01000031">
    <property type="protein sequence ID" value="GEM76768.1"/>
    <property type="molecule type" value="Genomic_DNA"/>
</dbReference>
<dbReference type="RefSeq" id="WP_039980082.1">
    <property type="nucleotide sequence ID" value="NZ_BAOJ01000027.1"/>
</dbReference>
<feature type="domain" description="Pilus assembly protein E-set like" evidence="3">
    <location>
        <begin position="258"/>
        <end position="325"/>
    </location>
</feature>
<dbReference type="OrthoDB" id="5869242at2"/>
<dbReference type="InterPro" id="IPR032636">
    <property type="entry name" value="Pilus_assem_E-set-like_dom"/>
</dbReference>
<feature type="domain" description="Pilus assembly protein C-terminal" evidence="2">
    <location>
        <begin position="703"/>
        <end position="774"/>
    </location>
</feature>
<reference evidence="4 5" key="1">
    <citation type="submission" date="2019-07" db="EMBL/GenBank/DDBJ databases">
        <title>Whole genome shotgun sequence of Vibrio sagamiensis NBRC 104589.</title>
        <authorList>
            <person name="Hosoyama A."/>
            <person name="Uohara A."/>
            <person name="Ohji S."/>
            <person name="Ichikawa N."/>
        </authorList>
    </citation>
    <scope>NUCLEOTIDE SEQUENCE [LARGE SCALE GENOMIC DNA]</scope>
    <source>
        <strain evidence="4 5">NBRC 104589</strain>
    </source>
</reference>
<keyword evidence="5" id="KW-1185">Reference proteome</keyword>
<dbReference type="InterPro" id="IPR031917">
    <property type="entry name" value="Pilus_assem_C"/>
</dbReference>
<protein>
    <submittedName>
        <fullName evidence="4">Uncharacterized protein</fullName>
    </submittedName>
</protein>
<evidence type="ECO:0000259" key="2">
    <source>
        <dbReference type="Pfam" id="PF15976"/>
    </source>
</evidence>
<keyword evidence="1" id="KW-0732">Signal</keyword>
<dbReference type="AlphaFoldDB" id="A0A511QHI7"/>
<comment type="caution">
    <text evidence="4">The sequence shown here is derived from an EMBL/GenBank/DDBJ whole genome shotgun (WGS) entry which is preliminary data.</text>
</comment>
<accession>A0A511QHI7</accession>
<proteinExistence type="predicted"/>